<evidence type="ECO:0000259" key="3">
    <source>
        <dbReference type="Pfam" id="PF05118"/>
    </source>
</evidence>
<keyword evidence="5" id="KW-1185">Reference proteome</keyword>
<feature type="compositionally biased region" description="Basic and acidic residues" evidence="2">
    <location>
        <begin position="409"/>
        <end position="425"/>
    </location>
</feature>
<accession>A0AAD2CBJ1</accession>
<dbReference type="SUPFAM" id="SSF51197">
    <property type="entry name" value="Clavaminate synthase-like"/>
    <property type="match status" value="1"/>
</dbReference>
<dbReference type="GO" id="GO:0062101">
    <property type="term" value="F:peptidyl-aspartic acid 3-dioxygenase activity"/>
    <property type="evidence" value="ECO:0007669"/>
    <property type="project" value="InterPro"/>
</dbReference>
<protein>
    <recommendedName>
        <fullName evidence="3">Aspartyl/asparaginy/proline hydroxylase domain-containing protein</fullName>
    </recommendedName>
</protein>
<evidence type="ECO:0000256" key="2">
    <source>
        <dbReference type="SAM" id="MobiDB-lite"/>
    </source>
</evidence>
<gene>
    <name evidence="4" type="ORF">CYCCA115_LOCUS939</name>
</gene>
<evidence type="ECO:0000313" key="4">
    <source>
        <dbReference type="EMBL" id="CAJ1921654.1"/>
    </source>
</evidence>
<dbReference type="AlphaFoldDB" id="A0AAD2CBJ1"/>
<evidence type="ECO:0000313" key="5">
    <source>
        <dbReference type="Proteomes" id="UP001295423"/>
    </source>
</evidence>
<evidence type="ECO:0000256" key="1">
    <source>
        <dbReference type="ARBA" id="ARBA00007730"/>
    </source>
</evidence>
<dbReference type="GO" id="GO:0005783">
    <property type="term" value="C:endoplasmic reticulum"/>
    <property type="evidence" value="ECO:0007669"/>
    <property type="project" value="TreeGrafter"/>
</dbReference>
<name>A0AAD2CBJ1_9STRA</name>
<dbReference type="EMBL" id="CAKOGP040000002">
    <property type="protein sequence ID" value="CAJ1921654.1"/>
    <property type="molecule type" value="Genomic_DNA"/>
</dbReference>
<dbReference type="Gene3D" id="2.60.120.330">
    <property type="entry name" value="B-lactam Antibiotic, Isopenicillin N Synthase, Chain"/>
    <property type="match status" value="1"/>
</dbReference>
<dbReference type="InterPro" id="IPR027443">
    <property type="entry name" value="IPNS-like_sf"/>
</dbReference>
<dbReference type="Pfam" id="PF05118">
    <property type="entry name" value="Asp_Arg_Hydrox"/>
    <property type="match status" value="1"/>
</dbReference>
<sequence>MSVAVWENELRLLSDLVDHPSEGTNDWWELVDETASSADPLWQQGQDRWYQQDYLVAMQAFQQSLVPLDLAWDEHQNQFLDNSESSADSFNDYHDASEARDRAVQLAHRLVFCSYCESDGNQVKQARKHLIMGLYLLLSNRNMRTKANSKETTLLNDAWMELMLSFEEDPACRILARDVAEMAIKSSKGRGVGNCGWHHKMQRPGYMVPGLKGTPYISGENQPAWCKTLEDHWEIILDEYDDIVKSKTLSVVGAGDRGSGQDDHRVVGAGSKWTEYVLFGTGSSTGDAPATKALLEQHLPDAVSLAQEGGGEIIFSRLAPGSHIQSHCGPTNIRWTGHLGLIVPESAESCKIRVGDQWHSWQEGKILLFDDSFEHEVRNDSEQERVVLLIRLWHPDLKTNQRSSALEAARTKKDKAVEKRYAPPF</sequence>
<comment type="similarity">
    <text evidence="1">Belongs to the aspartyl/asparaginyl beta-hydroxylase family.</text>
</comment>
<dbReference type="InterPro" id="IPR039038">
    <property type="entry name" value="ASPH"/>
</dbReference>
<organism evidence="4 5">
    <name type="scientific">Cylindrotheca closterium</name>
    <dbReference type="NCBI Taxonomy" id="2856"/>
    <lineage>
        <taxon>Eukaryota</taxon>
        <taxon>Sar</taxon>
        <taxon>Stramenopiles</taxon>
        <taxon>Ochrophyta</taxon>
        <taxon>Bacillariophyta</taxon>
        <taxon>Bacillariophyceae</taxon>
        <taxon>Bacillariophycidae</taxon>
        <taxon>Bacillariales</taxon>
        <taxon>Bacillariaceae</taxon>
        <taxon>Cylindrotheca</taxon>
    </lineage>
</organism>
<dbReference type="InterPro" id="IPR007803">
    <property type="entry name" value="Asp/Arg/Pro-Hydrxlase"/>
</dbReference>
<dbReference type="PANTHER" id="PTHR12366">
    <property type="entry name" value="ASPARTYL/ASPARAGINYL BETA-HYDROXYLASE"/>
    <property type="match status" value="1"/>
</dbReference>
<dbReference type="Proteomes" id="UP001295423">
    <property type="component" value="Unassembled WGS sequence"/>
</dbReference>
<proteinExistence type="inferred from homology"/>
<reference evidence="4" key="1">
    <citation type="submission" date="2023-08" db="EMBL/GenBank/DDBJ databases">
        <authorList>
            <person name="Audoor S."/>
            <person name="Bilcke G."/>
        </authorList>
    </citation>
    <scope>NUCLEOTIDE SEQUENCE</scope>
</reference>
<comment type="caution">
    <text evidence="4">The sequence shown here is derived from an EMBL/GenBank/DDBJ whole genome shotgun (WGS) entry which is preliminary data.</text>
</comment>
<feature type="domain" description="Aspartyl/asparaginy/proline hydroxylase" evidence="3">
    <location>
        <begin position="230"/>
        <end position="395"/>
    </location>
</feature>
<dbReference type="PANTHER" id="PTHR12366:SF29">
    <property type="entry name" value="ASPARTYL BETA-HYDROXYLASE, ISOFORM L"/>
    <property type="match status" value="1"/>
</dbReference>
<feature type="region of interest" description="Disordered" evidence="2">
    <location>
        <begin position="403"/>
        <end position="425"/>
    </location>
</feature>